<dbReference type="SUPFAM" id="SSF52540">
    <property type="entry name" value="P-loop containing nucleoside triphosphate hydrolases"/>
    <property type="match status" value="1"/>
</dbReference>
<dbReference type="EMBL" id="HBUF01195459">
    <property type="protein sequence ID" value="CAG6659875.1"/>
    <property type="molecule type" value="Transcribed_RNA"/>
</dbReference>
<accession>A0A8D8RYV2</accession>
<keyword evidence="2" id="KW-0067">ATP-binding</keyword>
<dbReference type="InterPro" id="IPR003439">
    <property type="entry name" value="ABC_transporter-like_ATP-bd"/>
</dbReference>
<dbReference type="EMBL" id="HBUF01195458">
    <property type="protein sequence ID" value="CAG6659873.1"/>
    <property type="molecule type" value="Transcribed_RNA"/>
</dbReference>
<dbReference type="PANTHER" id="PTHR43038:SF3">
    <property type="entry name" value="ABC TRANSPORTER G FAMILY MEMBER 20 ISOFORM X1"/>
    <property type="match status" value="1"/>
</dbReference>
<dbReference type="InterPro" id="IPR003593">
    <property type="entry name" value="AAA+_ATPase"/>
</dbReference>
<feature type="domain" description="ABC transporter" evidence="3">
    <location>
        <begin position="7"/>
        <end position="228"/>
    </location>
</feature>
<proteinExistence type="predicted"/>
<evidence type="ECO:0000256" key="2">
    <source>
        <dbReference type="ARBA" id="ARBA00022840"/>
    </source>
</evidence>
<dbReference type="GO" id="GO:0005524">
    <property type="term" value="F:ATP binding"/>
    <property type="evidence" value="ECO:0007669"/>
    <property type="project" value="UniProtKB-KW"/>
</dbReference>
<name>A0A8D8RYV2_9HEMI</name>
<dbReference type="Pfam" id="PF00005">
    <property type="entry name" value="ABC_tran"/>
    <property type="match status" value="1"/>
</dbReference>
<keyword evidence="1" id="KW-0547">Nucleotide-binding</keyword>
<evidence type="ECO:0000259" key="3">
    <source>
        <dbReference type="PROSITE" id="PS50893"/>
    </source>
</evidence>
<dbReference type="PROSITE" id="PS50893">
    <property type="entry name" value="ABC_TRANSPORTER_2"/>
    <property type="match status" value="1"/>
</dbReference>
<dbReference type="PANTHER" id="PTHR43038">
    <property type="entry name" value="ATP-BINDING CASSETTE, SUB-FAMILY H, MEMBER 1"/>
    <property type="match status" value="1"/>
</dbReference>
<dbReference type="AlphaFoldDB" id="A0A8D8RYV2"/>
<dbReference type="SMART" id="SM00382">
    <property type="entry name" value="AAA"/>
    <property type="match status" value="1"/>
</dbReference>
<organism evidence="4">
    <name type="scientific">Cacopsylla melanoneura</name>
    <dbReference type="NCBI Taxonomy" id="428564"/>
    <lineage>
        <taxon>Eukaryota</taxon>
        <taxon>Metazoa</taxon>
        <taxon>Ecdysozoa</taxon>
        <taxon>Arthropoda</taxon>
        <taxon>Hexapoda</taxon>
        <taxon>Insecta</taxon>
        <taxon>Pterygota</taxon>
        <taxon>Neoptera</taxon>
        <taxon>Paraneoptera</taxon>
        <taxon>Hemiptera</taxon>
        <taxon>Sternorrhyncha</taxon>
        <taxon>Psylloidea</taxon>
        <taxon>Psyllidae</taxon>
        <taxon>Psyllinae</taxon>
        <taxon>Cacopsylla</taxon>
    </lineage>
</organism>
<sequence length="233" mass="26024">MDASSAVCIRNAYKKYGKGPWILKNYNMTIPKNQIYGLLGSSGCGKTTLLKSMVGAGTLDYGSIEVCVRSKKEVGFMPQETSLFEEFTISETFHFYGQLYKLSTSEFNAKVKELSDVLDLPKKHRVCKTLSGGQVRRVSIAVTLLHTPTLIILDEPTSGLDPVLANIFWQYLNRLAVQGQTIIITTHYIEEARQATVVGLMRQGVLLAEDAPEKLIAHYNTSPWAFPHHPMLR</sequence>
<protein>
    <submittedName>
        <fullName evidence="4">ABC transporter G family member 20</fullName>
    </submittedName>
</protein>
<dbReference type="CDD" id="cd03230">
    <property type="entry name" value="ABC_DR_subfamily_A"/>
    <property type="match status" value="1"/>
</dbReference>
<dbReference type="Gene3D" id="3.40.50.300">
    <property type="entry name" value="P-loop containing nucleotide triphosphate hydrolases"/>
    <property type="match status" value="1"/>
</dbReference>
<dbReference type="InterPro" id="IPR027417">
    <property type="entry name" value="P-loop_NTPase"/>
</dbReference>
<reference evidence="4" key="1">
    <citation type="submission" date="2021-05" db="EMBL/GenBank/DDBJ databases">
        <authorList>
            <person name="Alioto T."/>
            <person name="Alioto T."/>
            <person name="Gomez Garrido J."/>
        </authorList>
    </citation>
    <scope>NUCLEOTIDE SEQUENCE</scope>
</reference>
<evidence type="ECO:0000313" key="4">
    <source>
        <dbReference type="EMBL" id="CAG6659875.1"/>
    </source>
</evidence>
<dbReference type="GO" id="GO:0016887">
    <property type="term" value="F:ATP hydrolysis activity"/>
    <property type="evidence" value="ECO:0007669"/>
    <property type="project" value="InterPro"/>
</dbReference>
<evidence type="ECO:0000256" key="1">
    <source>
        <dbReference type="ARBA" id="ARBA00022741"/>
    </source>
</evidence>